<evidence type="ECO:0000256" key="1">
    <source>
        <dbReference type="SAM" id="MobiDB-lite"/>
    </source>
</evidence>
<evidence type="ECO:0008006" key="4">
    <source>
        <dbReference type="Google" id="ProtNLM"/>
    </source>
</evidence>
<dbReference type="Proteomes" id="UP001229421">
    <property type="component" value="Unassembled WGS sequence"/>
</dbReference>
<organism evidence="2 3">
    <name type="scientific">Tagetes erecta</name>
    <name type="common">African marigold</name>
    <dbReference type="NCBI Taxonomy" id="13708"/>
    <lineage>
        <taxon>Eukaryota</taxon>
        <taxon>Viridiplantae</taxon>
        <taxon>Streptophyta</taxon>
        <taxon>Embryophyta</taxon>
        <taxon>Tracheophyta</taxon>
        <taxon>Spermatophyta</taxon>
        <taxon>Magnoliopsida</taxon>
        <taxon>eudicotyledons</taxon>
        <taxon>Gunneridae</taxon>
        <taxon>Pentapetalae</taxon>
        <taxon>asterids</taxon>
        <taxon>campanulids</taxon>
        <taxon>Asterales</taxon>
        <taxon>Asteraceae</taxon>
        <taxon>Asteroideae</taxon>
        <taxon>Heliantheae alliance</taxon>
        <taxon>Tageteae</taxon>
        <taxon>Tagetes</taxon>
    </lineage>
</organism>
<dbReference type="PANTHER" id="PTHR45023:SF14">
    <property type="entry name" value="GLUTATHIONE TRANSFERASE"/>
    <property type="match status" value="1"/>
</dbReference>
<evidence type="ECO:0000313" key="3">
    <source>
        <dbReference type="Proteomes" id="UP001229421"/>
    </source>
</evidence>
<dbReference type="EMBL" id="JAUHHV010000002">
    <property type="protein sequence ID" value="KAK1432879.1"/>
    <property type="molecule type" value="Genomic_DNA"/>
</dbReference>
<dbReference type="AlphaFoldDB" id="A0AAD8L227"/>
<reference evidence="2" key="1">
    <citation type="journal article" date="2023" name="bioRxiv">
        <title>Improved chromosome-level genome assembly for marigold (Tagetes erecta).</title>
        <authorList>
            <person name="Jiang F."/>
            <person name="Yuan L."/>
            <person name="Wang S."/>
            <person name="Wang H."/>
            <person name="Xu D."/>
            <person name="Wang A."/>
            <person name="Fan W."/>
        </authorList>
    </citation>
    <scope>NUCLEOTIDE SEQUENCE</scope>
    <source>
        <strain evidence="2">WSJ</strain>
        <tissue evidence="2">Leaf</tissue>
    </source>
</reference>
<keyword evidence="3" id="KW-1185">Reference proteome</keyword>
<protein>
    <recommendedName>
        <fullName evidence="4">No apical meristem-associated C-terminal domain-containing protein</fullName>
    </recommendedName>
</protein>
<gene>
    <name evidence="2" type="ORF">QVD17_09781</name>
</gene>
<dbReference type="PANTHER" id="PTHR45023">
    <property type="match status" value="1"/>
</dbReference>
<proteinExistence type="predicted"/>
<feature type="region of interest" description="Disordered" evidence="1">
    <location>
        <begin position="1"/>
        <end position="96"/>
    </location>
</feature>
<evidence type="ECO:0000313" key="2">
    <source>
        <dbReference type="EMBL" id="KAK1432879.1"/>
    </source>
</evidence>
<feature type="compositionally biased region" description="Polar residues" evidence="1">
    <location>
        <begin position="56"/>
        <end position="75"/>
    </location>
</feature>
<comment type="caution">
    <text evidence="2">The sequence shown here is derived from an EMBL/GenBank/DDBJ whole genome shotgun (WGS) entry which is preliminary data.</text>
</comment>
<accession>A0AAD8L227</accession>
<feature type="compositionally biased region" description="Acidic residues" evidence="1">
    <location>
        <begin position="252"/>
        <end position="264"/>
    </location>
</feature>
<name>A0AAD8L227_TARER</name>
<feature type="region of interest" description="Disordered" evidence="1">
    <location>
        <begin position="219"/>
        <end position="286"/>
    </location>
</feature>
<sequence length="364" mass="40838">MNPFNPHAFGFAQFGQNQGDPNAPQPNPSSQWGGFMAMLGATQAPGGGIVGFDAPNQETVPETQPDPTTNVGSSRKNTRKHAKKAPGEPRAKKKTIPWNSDEYTMLARAWLAISENPQCANFIKHNIFWDKVTKLFFELGGNSERERDSLQSKWSDMNAKCKMFNSIYTRMKNSWGSGVSDAEIITRATVEYNHRAGAWLYAEAWLKMRNHANWCPVSAAASSETPRPSKRSKTDDSVDPETPTSDARNIDLNDDSQPDYEDVFEIPRPAGRRKSKGKAQVGTSAGVDGVDMPAHFSEMNIQLRELNQLGMRRLEVNSRVADAILDRQLQEDIAFLSEELPPNDPEIIRLKEKRRRNILARHRD</sequence>